<gene>
    <name evidence="1" type="ORF">HBH25_12445</name>
</gene>
<evidence type="ECO:0000313" key="1">
    <source>
        <dbReference type="EMBL" id="NJP01654.1"/>
    </source>
</evidence>
<keyword evidence="2" id="KW-1185">Reference proteome</keyword>
<organism evidence="1 2">
    <name type="scientific">Pseudomonas quercus</name>
    <dbReference type="NCBI Taxonomy" id="2722792"/>
    <lineage>
        <taxon>Bacteria</taxon>
        <taxon>Pseudomonadati</taxon>
        <taxon>Pseudomonadota</taxon>
        <taxon>Gammaproteobacteria</taxon>
        <taxon>Pseudomonadales</taxon>
        <taxon>Pseudomonadaceae</taxon>
        <taxon>Pseudomonas</taxon>
    </lineage>
</organism>
<dbReference type="Pfam" id="PF20227">
    <property type="entry name" value="DUF6586"/>
    <property type="match status" value="1"/>
</dbReference>
<sequence length="174" mass="18807">MAYELYTRTNQKLYFAGIALEALAKAEEGTVINAAALAQAEREAALFHLYGALLGLCHEIAGYYHLAGASSVQAEVFLTSEALAAAPNPQLGELVELAGNRDTWLATLLKAYGALWQPPRAPSKPKGDVTKPLIQAINLDAPAPAPELTRETMEGWRQQLKSLALRFRDGLSEC</sequence>
<name>A0ABX0YHK0_9PSED</name>
<reference evidence="1 2" key="1">
    <citation type="submission" date="2020-03" db="EMBL/GenBank/DDBJ databases">
        <authorList>
            <person name="Wang L."/>
            <person name="He N."/>
            <person name="Li Y."/>
            <person name="Fang Y."/>
            <person name="Zhang F."/>
        </authorList>
    </citation>
    <scope>NUCLEOTIDE SEQUENCE [LARGE SCALE GENOMIC DNA]</scope>
    <source>
        <strain evidence="2">hsmgli-8</strain>
    </source>
</reference>
<accession>A0ABX0YHK0</accession>
<proteinExistence type="predicted"/>
<dbReference type="RefSeq" id="WP_168084229.1">
    <property type="nucleotide sequence ID" value="NZ_JAAVJI010000006.1"/>
</dbReference>
<dbReference type="EMBL" id="JAAVJI010000006">
    <property type="protein sequence ID" value="NJP01654.1"/>
    <property type="molecule type" value="Genomic_DNA"/>
</dbReference>
<dbReference type="Proteomes" id="UP000746535">
    <property type="component" value="Unassembled WGS sequence"/>
</dbReference>
<dbReference type="InterPro" id="IPR046493">
    <property type="entry name" value="DUF6586"/>
</dbReference>
<protein>
    <submittedName>
        <fullName evidence="1">PasA protein</fullName>
    </submittedName>
</protein>
<comment type="caution">
    <text evidence="1">The sequence shown here is derived from an EMBL/GenBank/DDBJ whole genome shotgun (WGS) entry which is preliminary data.</text>
</comment>
<evidence type="ECO:0000313" key="2">
    <source>
        <dbReference type="Proteomes" id="UP000746535"/>
    </source>
</evidence>